<name>A0A1G9GA58_9BACL</name>
<dbReference type="EMBL" id="FNGM01000001">
    <property type="protein sequence ID" value="SDK97560.1"/>
    <property type="molecule type" value="Genomic_DNA"/>
</dbReference>
<sequence>MNLNFNSALFEKERVIVVEMETVKLSAIVMRWYPDMIPFLKQDELNSVIVLRDGLSILEPEDAMDIIHYSICEHQNSAYLQ</sequence>
<reference evidence="1 2" key="1">
    <citation type="submission" date="2016-10" db="EMBL/GenBank/DDBJ databases">
        <authorList>
            <person name="de Groot N.N."/>
        </authorList>
    </citation>
    <scope>NUCLEOTIDE SEQUENCE [LARGE SCALE GENOMIC DNA]</scope>
    <source>
        <strain evidence="1 2">CGMCC 1.10239</strain>
    </source>
</reference>
<evidence type="ECO:0000313" key="2">
    <source>
        <dbReference type="Proteomes" id="UP000182783"/>
    </source>
</evidence>
<proteinExistence type="predicted"/>
<evidence type="ECO:0000313" key="1">
    <source>
        <dbReference type="EMBL" id="SDK97560.1"/>
    </source>
</evidence>
<dbReference type="AlphaFoldDB" id="A0A1G9GA58"/>
<organism evidence="1 2">
    <name type="scientific">Paenibacillus jilunlii</name>
    <dbReference type="NCBI Taxonomy" id="682956"/>
    <lineage>
        <taxon>Bacteria</taxon>
        <taxon>Bacillati</taxon>
        <taxon>Bacillota</taxon>
        <taxon>Bacilli</taxon>
        <taxon>Bacillales</taxon>
        <taxon>Paenibacillaceae</taxon>
        <taxon>Paenibacillus</taxon>
    </lineage>
</organism>
<dbReference type="Proteomes" id="UP000182783">
    <property type="component" value="Unassembled WGS sequence"/>
</dbReference>
<accession>A0A1G9GA58</accession>
<protein>
    <submittedName>
        <fullName evidence="1">Uncharacterized protein</fullName>
    </submittedName>
</protein>
<gene>
    <name evidence="1" type="ORF">SAMN05216191_101292</name>
</gene>